<accession>A0A918XA02</accession>
<dbReference type="Proteomes" id="UP000654947">
    <property type="component" value="Unassembled WGS sequence"/>
</dbReference>
<organism evidence="1 2">
    <name type="scientific">Nocardiopsis kunsanensis</name>
    <dbReference type="NCBI Taxonomy" id="141693"/>
    <lineage>
        <taxon>Bacteria</taxon>
        <taxon>Bacillati</taxon>
        <taxon>Actinomycetota</taxon>
        <taxon>Actinomycetes</taxon>
        <taxon>Streptosporangiales</taxon>
        <taxon>Nocardiopsidaceae</taxon>
        <taxon>Nocardiopsis</taxon>
    </lineage>
</organism>
<proteinExistence type="predicted"/>
<sequence length="157" mass="16949">MIRIGVTGHRHLPPDVEAAAAVMLRQHLAPHGYRMVGLSCLADGPDTAFAEAVVAAGAPLEVIVPAQGYRGALPREHHPVYDRLLSRAVLVHELEHRESTPRAHMDAGRLLVERCNRLVAVWDGEPARGPGGTADVVAHARALSRPVSVLWPEGARR</sequence>
<evidence type="ECO:0000313" key="1">
    <source>
        <dbReference type="EMBL" id="GHD20395.1"/>
    </source>
</evidence>
<dbReference type="SUPFAM" id="SSF102405">
    <property type="entry name" value="MCP/YpsA-like"/>
    <property type="match status" value="1"/>
</dbReference>
<gene>
    <name evidence="1" type="ORF">GCM10007147_12590</name>
</gene>
<evidence type="ECO:0000313" key="2">
    <source>
        <dbReference type="Proteomes" id="UP000654947"/>
    </source>
</evidence>
<reference evidence="1 2" key="1">
    <citation type="journal article" date="2014" name="Int. J. Syst. Evol. Microbiol.">
        <title>Complete genome sequence of Corynebacterium casei LMG S-19264T (=DSM 44701T), isolated from a smear-ripened cheese.</title>
        <authorList>
            <consortium name="US DOE Joint Genome Institute (JGI-PGF)"/>
            <person name="Walter F."/>
            <person name="Albersmeier A."/>
            <person name="Kalinowski J."/>
            <person name="Ruckert C."/>
        </authorList>
    </citation>
    <scope>NUCLEOTIDE SEQUENCE [LARGE SCALE GENOMIC DNA]</scope>
    <source>
        <strain evidence="1 2">KCTC 19473</strain>
    </source>
</reference>
<protein>
    <submittedName>
        <fullName evidence="1">Uncharacterized protein</fullName>
    </submittedName>
</protein>
<name>A0A918XA02_9ACTN</name>
<dbReference type="AlphaFoldDB" id="A0A918XA02"/>
<dbReference type="EMBL" id="BMXL01000004">
    <property type="protein sequence ID" value="GHD20395.1"/>
    <property type="molecule type" value="Genomic_DNA"/>
</dbReference>
<dbReference type="Gene3D" id="3.40.50.450">
    <property type="match status" value="1"/>
</dbReference>
<keyword evidence="2" id="KW-1185">Reference proteome</keyword>
<comment type="caution">
    <text evidence="1">The sequence shown here is derived from an EMBL/GenBank/DDBJ whole genome shotgun (WGS) entry which is preliminary data.</text>
</comment>
<dbReference type="RefSeq" id="WP_193517534.1">
    <property type="nucleotide sequence ID" value="NZ_BMXL01000004.1"/>
</dbReference>